<name>A0ABU2ADV6_9BURK</name>
<reference evidence="2 3" key="1">
    <citation type="submission" date="2023-07" db="EMBL/GenBank/DDBJ databases">
        <title>Sorghum-associated microbial communities from plants grown in Nebraska, USA.</title>
        <authorList>
            <person name="Schachtman D."/>
        </authorList>
    </citation>
    <scope>NUCLEOTIDE SEQUENCE [LARGE SCALE GENOMIC DNA]</scope>
    <source>
        <strain evidence="2 3">BE316</strain>
    </source>
</reference>
<evidence type="ECO:0000313" key="3">
    <source>
        <dbReference type="Proteomes" id="UP001180825"/>
    </source>
</evidence>
<comment type="caution">
    <text evidence="2">The sequence shown here is derived from an EMBL/GenBank/DDBJ whole genome shotgun (WGS) entry which is preliminary data.</text>
</comment>
<dbReference type="EMBL" id="JAVDXV010000008">
    <property type="protein sequence ID" value="MDR7334783.1"/>
    <property type="molecule type" value="Genomic_DNA"/>
</dbReference>
<proteinExistence type="predicted"/>
<feature type="region of interest" description="Disordered" evidence="1">
    <location>
        <begin position="1"/>
        <end position="26"/>
    </location>
</feature>
<keyword evidence="3" id="KW-1185">Reference proteome</keyword>
<organism evidence="2 3">
    <name type="scientific">Roseateles asaccharophilus</name>
    <dbReference type="NCBI Taxonomy" id="582607"/>
    <lineage>
        <taxon>Bacteria</taxon>
        <taxon>Pseudomonadati</taxon>
        <taxon>Pseudomonadota</taxon>
        <taxon>Betaproteobacteria</taxon>
        <taxon>Burkholderiales</taxon>
        <taxon>Sphaerotilaceae</taxon>
        <taxon>Roseateles</taxon>
    </lineage>
</organism>
<dbReference type="RefSeq" id="WP_310331449.1">
    <property type="nucleotide sequence ID" value="NZ_JAVDXV010000008.1"/>
</dbReference>
<evidence type="ECO:0000313" key="2">
    <source>
        <dbReference type="EMBL" id="MDR7334783.1"/>
    </source>
</evidence>
<accession>A0ABU2ADV6</accession>
<evidence type="ECO:0000256" key="1">
    <source>
        <dbReference type="SAM" id="MobiDB-lite"/>
    </source>
</evidence>
<gene>
    <name evidence="2" type="ORF">J2X21_003947</name>
</gene>
<protein>
    <submittedName>
        <fullName evidence="2">Uncharacterized protein</fullName>
    </submittedName>
</protein>
<sequence length="106" mass="10263">MKPLATQADASRNRASKAESPLMPRGAQRSALQASISLPAVGVTVSFSPQAIKAAAALANTAVQLGTDGAELIGDAVEAVVDAAGTVVEGGIVAALAGGALIGALQ</sequence>
<dbReference type="Proteomes" id="UP001180825">
    <property type="component" value="Unassembled WGS sequence"/>
</dbReference>